<protein>
    <submittedName>
        <fullName evidence="2">Uncharacterized protein</fullName>
    </submittedName>
</protein>
<keyword evidence="3" id="KW-1185">Reference proteome</keyword>
<comment type="caution">
    <text evidence="2">The sequence shown here is derived from an EMBL/GenBank/DDBJ whole genome shotgun (WGS) entry which is preliminary data.</text>
</comment>
<feature type="transmembrane region" description="Helical" evidence="1">
    <location>
        <begin position="219"/>
        <end position="240"/>
    </location>
</feature>
<name>A0AA39Q5B7_9AGAR</name>
<feature type="transmembrane region" description="Helical" evidence="1">
    <location>
        <begin position="174"/>
        <end position="199"/>
    </location>
</feature>
<proteinExistence type="predicted"/>
<organism evidence="2 3">
    <name type="scientific">Armillaria luteobubalina</name>
    <dbReference type="NCBI Taxonomy" id="153913"/>
    <lineage>
        <taxon>Eukaryota</taxon>
        <taxon>Fungi</taxon>
        <taxon>Dikarya</taxon>
        <taxon>Basidiomycota</taxon>
        <taxon>Agaricomycotina</taxon>
        <taxon>Agaricomycetes</taxon>
        <taxon>Agaricomycetidae</taxon>
        <taxon>Agaricales</taxon>
        <taxon>Marasmiineae</taxon>
        <taxon>Physalacriaceae</taxon>
        <taxon>Armillaria</taxon>
    </lineage>
</organism>
<dbReference type="EMBL" id="JAUEPU010000016">
    <property type="protein sequence ID" value="KAK0496104.1"/>
    <property type="molecule type" value="Genomic_DNA"/>
</dbReference>
<keyword evidence="1" id="KW-1133">Transmembrane helix</keyword>
<keyword evidence="1" id="KW-0472">Membrane</keyword>
<accession>A0AA39Q5B7</accession>
<feature type="transmembrane region" description="Helical" evidence="1">
    <location>
        <begin position="64"/>
        <end position="82"/>
    </location>
</feature>
<feature type="transmembrane region" description="Helical" evidence="1">
    <location>
        <begin position="30"/>
        <end position="52"/>
    </location>
</feature>
<feature type="transmembrane region" description="Helical" evidence="1">
    <location>
        <begin position="143"/>
        <end position="162"/>
    </location>
</feature>
<evidence type="ECO:0000313" key="3">
    <source>
        <dbReference type="Proteomes" id="UP001175228"/>
    </source>
</evidence>
<keyword evidence="1" id="KW-0812">Transmembrane</keyword>
<gene>
    <name evidence="2" type="ORF">EDD18DRAFT_231540</name>
</gene>
<sequence length="334" mass="37754">MTTQTNVSSDLPDDDKTRVFQELDTLLNSLILSALLYGIYTGILAVTLQNIFINTYWPIRRTPVFVIILHALITINFAFHWSHVRSAFIENGQSFRTIHSKFDGPVQAMVWESGIMATISTILADLYIIWCCWMVWGRCWIVVLLPTLSLISATVSKIFKLYHQYFNVNAPPRIFPILYISFILMTTLWCTVLIIYRILIVAGPVKHGGDSRWRVYQRLIEVLVESSALYSIPLLVFLALTIRSDPRRHYLDVIAGTVKGISPTLLIGRAAAGHTRPKDGCDESAVSTLCFQTPSELCTMGIQETTRQSTVLDTDIEAHPEPLVVFVEKTQRCS</sequence>
<dbReference type="Proteomes" id="UP001175228">
    <property type="component" value="Unassembled WGS sequence"/>
</dbReference>
<evidence type="ECO:0000256" key="1">
    <source>
        <dbReference type="SAM" id="Phobius"/>
    </source>
</evidence>
<reference evidence="2" key="1">
    <citation type="submission" date="2023-06" db="EMBL/GenBank/DDBJ databases">
        <authorList>
            <consortium name="Lawrence Berkeley National Laboratory"/>
            <person name="Ahrendt S."/>
            <person name="Sahu N."/>
            <person name="Indic B."/>
            <person name="Wong-Bajracharya J."/>
            <person name="Merenyi Z."/>
            <person name="Ke H.-M."/>
            <person name="Monk M."/>
            <person name="Kocsube S."/>
            <person name="Drula E."/>
            <person name="Lipzen A."/>
            <person name="Balint B."/>
            <person name="Henrissat B."/>
            <person name="Andreopoulos B."/>
            <person name="Martin F.M."/>
            <person name="Harder C.B."/>
            <person name="Rigling D."/>
            <person name="Ford K.L."/>
            <person name="Foster G.D."/>
            <person name="Pangilinan J."/>
            <person name="Papanicolaou A."/>
            <person name="Barry K."/>
            <person name="LaButti K."/>
            <person name="Viragh M."/>
            <person name="Koriabine M."/>
            <person name="Yan M."/>
            <person name="Riley R."/>
            <person name="Champramary S."/>
            <person name="Plett K.L."/>
            <person name="Tsai I.J."/>
            <person name="Slot J."/>
            <person name="Sipos G."/>
            <person name="Plett J."/>
            <person name="Nagy L.G."/>
            <person name="Grigoriev I.V."/>
        </authorList>
    </citation>
    <scope>NUCLEOTIDE SEQUENCE</scope>
    <source>
        <strain evidence="2">HWK02</strain>
    </source>
</reference>
<evidence type="ECO:0000313" key="2">
    <source>
        <dbReference type="EMBL" id="KAK0496104.1"/>
    </source>
</evidence>
<dbReference type="AlphaFoldDB" id="A0AA39Q5B7"/>
<feature type="transmembrane region" description="Helical" evidence="1">
    <location>
        <begin position="115"/>
        <end position="136"/>
    </location>
</feature>